<evidence type="ECO:0000313" key="8">
    <source>
        <dbReference type="EMBL" id="GGL74926.1"/>
    </source>
</evidence>
<dbReference type="InterPro" id="IPR004839">
    <property type="entry name" value="Aminotransferase_I/II_large"/>
</dbReference>
<dbReference type="PANTHER" id="PTHR42790:SF19">
    <property type="entry name" value="KYNURENINE_ALPHA-AMINOADIPATE AMINOTRANSFERASE, MITOCHONDRIAL"/>
    <property type="match status" value="1"/>
</dbReference>
<dbReference type="Gene3D" id="3.40.640.10">
    <property type="entry name" value="Type I PLP-dependent aspartate aminotransferase-like (Major domain)"/>
    <property type="match status" value="1"/>
</dbReference>
<dbReference type="FunFam" id="3.40.640.10:FF:000053">
    <property type="entry name" value="Aminotransferase, class I"/>
    <property type="match status" value="1"/>
</dbReference>
<comment type="subunit">
    <text evidence="3">Homodimer.</text>
</comment>
<dbReference type="GO" id="GO:0008483">
    <property type="term" value="F:transaminase activity"/>
    <property type="evidence" value="ECO:0007669"/>
    <property type="project" value="UniProtKB-KW"/>
</dbReference>
<proteinExistence type="inferred from homology"/>
<dbReference type="Proteomes" id="UP000613840">
    <property type="component" value="Unassembled WGS sequence"/>
</dbReference>
<dbReference type="RefSeq" id="WP_188896804.1">
    <property type="nucleotide sequence ID" value="NZ_BMMZ01000010.1"/>
</dbReference>
<comment type="cofactor">
    <cofactor evidence="1">
        <name>pyridoxal 5'-phosphate</name>
        <dbReference type="ChEBI" id="CHEBI:597326"/>
    </cofactor>
</comment>
<dbReference type="InterPro" id="IPR015422">
    <property type="entry name" value="PyrdxlP-dep_Trfase_small"/>
</dbReference>
<evidence type="ECO:0000259" key="7">
    <source>
        <dbReference type="Pfam" id="PF00155"/>
    </source>
</evidence>
<keyword evidence="4" id="KW-0032">Aminotransferase</keyword>
<dbReference type="Gene3D" id="3.90.1150.10">
    <property type="entry name" value="Aspartate Aminotransferase, domain 1"/>
    <property type="match status" value="1"/>
</dbReference>
<dbReference type="EMBL" id="BMMZ01000010">
    <property type="protein sequence ID" value="GGL74926.1"/>
    <property type="molecule type" value="Genomic_DNA"/>
</dbReference>
<keyword evidence="5" id="KW-0808">Transferase</keyword>
<reference evidence="8" key="1">
    <citation type="journal article" date="2014" name="Int. J. Syst. Evol. Microbiol.">
        <title>Complete genome sequence of Corynebacterium casei LMG S-19264T (=DSM 44701T), isolated from a smear-ripened cheese.</title>
        <authorList>
            <consortium name="US DOE Joint Genome Institute (JGI-PGF)"/>
            <person name="Walter F."/>
            <person name="Albersmeier A."/>
            <person name="Kalinowski J."/>
            <person name="Ruckert C."/>
        </authorList>
    </citation>
    <scope>NUCLEOTIDE SEQUENCE</scope>
    <source>
        <strain evidence="8">CGMCC 4.7306</strain>
    </source>
</reference>
<gene>
    <name evidence="8" type="ORF">GCM10011575_36430</name>
</gene>
<reference evidence="8" key="2">
    <citation type="submission" date="2020-09" db="EMBL/GenBank/DDBJ databases">
        <authorList>
            <person name="Sun Q."/>
            <person name="Zhou Y."/>
        </authorList>
    </citation>
    <scope>NUCLEOTIDE SEQUENCE</scope>
    <source>
        <strain evidence="8">CGMCC 4.7306</strain>
    </source>
</reference>
<dbReference type="GO" id="GO:1901605">
    <property type="term" value="P:alpha-amino acid metabolic process"/>
    <property type="evidence" value="ECO:0007669"/>
    <property type="project" value="TreeGrafter"/>
</dbReference>
<dbReference type="GO" id="GO:0030170">
    <property type="term" value="F:pyridoxal phosphate binding"/>
    <property type="evidence" value="ECO:0007669"/>
    <property type="project" value="InterPro"/>
</dbReference>
<dbReference type="PANTHER" id="PTHR42790">
    <property type="entry name" value="AMINOTRANSFERASE"/>
    <property type="match status" value="1"/>
</dbReference>
<protein>
    <submittedName>
        <fullName evidence="8">Transcriptional regulator</fullName>
    </submittedName>
</protein>
<comment type="caution">
    <text evidence="8">The sequence shown here is derived from an EMBL/GenBank/DDBJ whole genome shotgun (WGS) entry which is preliminary data.</text>
</comment>
<comment type="similarity">
    <text evidence="2">Belongs to the class-I pyridoxal-phosphate-dependent aminotransferase family.</text>
</comment>
<feature type="domain" description="Aminotransferase class I/classII large" evidence="7">
    <location>
        <begin position="61"/>
        <end position="390"/>
    </location>
</feature>
<sequence>MSRPAEEFISRRMASHRPAPLRKYGPWLRGPNIISFAGGLPDPEFFDHRGLREAYDHVLDTDPGRALQYANGEGEPDLREQAARMLTEEGYATEPADLMITTGSQQGISLIGTVLIDPGDVILVESPTYMSAVRAFGLSGATMISVETDLDGIVPDDLQAKINQYQPKLVYLIPTFQNPTGITIPAERRDAIAEVISRNDILLVEDDPYSELRFFGESLPPLASDPRLEGRAILLSTLSKVLAPGVRIGWLRAPAALKPLFVSAKQAADMHTSAIDQMAAAYYADQYMHDQHRLDPVRAAYRERCECMGSWIDKLFPEGTRRTYPDGGMFIWVGLPDGYDTDQLLGPAIESGVTFLPGSSFYADNPVRSNFRLSFCTHGTEKIEEGVKRLAAAIESL</sequence>
<dbReference type="CDD" id="cd00609">
    <property type="entry name" value="AAT_like"/>
    <property type="match status" value="1"/>
</dbReference>
<evidence type="ECO:0000256" key="5">
    <source>
        <dbReference type="ARBA" id="ARBA00022679"/>
    </source>
</evidence>
<evidence type="ECO:0000256" key="1">
    <source>
        <dbReference type="ARBA" id="ARBA00001933"/>
    </source>
</evidence>
<dbReference type="InterPro" id="IPR050859">
    <property type="entry name" value="Class-I_PLP-dep_aminotransf"/>
</dbReference>
<evidence type="ECO:0000256" key="3">
    <source>
        <dbReference type="ARBA" id="ARBA00011738"/>
    </source>
</evidence>
<evidence type="ECO:0000256" key="2">
    <source>
        <dbReference type="ARBA" id="ARBA00007441"/>
    </source>
</evidence>
<name>A0A917SG39_9ACTN</name>
<dbReference type="SUPFAM" id="SSF53383">
    <property type="entry name" value="PLP-dependent transferases"/>
    <property type="match status" value="1"/>
</dbReference>
<dbReference type="AlphaFoldDB" id="A0A917SG39"/>
<evidence type="ECO:0000256" key="6">
    <source>
        <dbReference type="ARBA" id="ARBA00022898"/>
    </source>
</evidence>
<dbReference type="Pfam" id="PF00155">
    <property type="entry name" value="Aminotran_1_2"/>
    <property type="match status" value="1"/>
</dbReference>
<dbReference type="InterPro" id="IPR015424">
    <property type="entry name" value="PyrdxlP-dep_Trfase"/>
</dbReference>
<keyword evidence="6" id="KW-0663">Pyridoxal phosphate</keyword>
<keyword evidence="9" id="KW-1185">Reference proteome</keyword>
<dbReference type="InterPro" id="IPR015421">
    <property type="entry name" value="PyrdxlP-dep_Trfase_major"/>
</dbReference>
<accession>A0A917SG39</accession>
<organism evidence="8 9">
    <name type="scientific">Microlunatus endophyticus</name>
    <dbReference type="NCBI Taxonomy" id="1716077"/>
    <lineage>
        <taxon>Bacteria</taxon>
        <taxon>Bacillati</taxon>
        <taxon>Actinomycetota</taxon>
        <taxon>Actinomycetes</taxon>
        <taxon>Propionibacteriales</taxon>
        <taxon>Propionibacteriaceae</taxon>
        <taxon>Microlunatus</taxon>
    </lineage>
</organism>
<evidence type="ECO:0000313" key="9">
    <source>
        <dbReference type="Proteomes" id="UP000613840"/>
    </source>
</evidence>
<evidence type="ECO:0000256" key="4">
    <source>
        <dbReference type="ARBA" id="ARBA00022576"/>
    </source>
</evidence>